<sequence>MIPKPAEKIHEFEWTDLETDQPYRRWREARLAAAETAQGLDPVEVRDLAAPTESERGELIRRCDSVNFAHYVARRPDDPEQVAPALRRFAEAFGLRIAEAHRSAGDQGIVALQPSEEEGKRGYIPYSTKPLKWHTDGYYNAPGERISAFVLHCVRAAGSGGENRILDPEILYIRLRDAHPDYLRALMHPQAMTIPENREPNGRLRPASVGPVFYPDPGTGRLQMRYTARTRSIEWRDDPTTRAAEAWLRDHLVRGDPLTCTLRLDAGQGILNNNVLHDRTGFDRAPDAAQSRLLYRVRFHNRIGGG</sequence>
<name>A0A1H5THX6_9RHOB</name>
<dbReference type="Proteomes" id="UP000236742">
    <property type="component" value="Unassembled WGS sequence"/>
</dbReference>
<dbReference type="Gene3D" id="3.60.130.10">
    <property type="entry name" value="Clavaminate synthase-like"/>
    <property type="match status" value="1"/>
</dbReference>
<gene>
    <name evidence="3" type="ORF">SAMN05421751_102289</name>
</gene>
<dbReference type="SUPFAM" id="SSF51197">
    <property type="entry name" value="Clavaminate synthase-like"/>
    <property type="match status" value="1"/>
</dbReference>
<dbReference type="InterPro" id="IPR042098">
    <property type="entry name" value="TauD-like_sf"/>
</dbReference>
<protein>
    <submittedName>
        <fullName evidence="3">Taurine dioxygenase, alpha-ketoglutarate-dependent</fullName>
    </submittedName>
</protein>
<accession>A0A1H5THX6</accession>
<proteinExistence type="predicted"/>
<evidence type="ECO:0000313" key="4">
    <source>
        <dbReference type="Proteomes" id="UP000236742"/>
    </source>
</evidence>
<dbReference type="OrthoDB" id="979809at2"/>
<organism evidence="3 4">
    <name type="scientific">Jhaorihella thermophila</name>
    <dbReference type="NCBI Taxonomy" id="488547"/>
    <lineage>
        <taxon>Bacteria</taxon>
        <taxon>Pseudomonadati</taxon>
        <taxon>Pseudomonadota</taxon>
        <taxon>Alphaproteobacteria</taxon>
        <taxon>Rhodobacterales</taxon>
        <taxon>Paracoccaceae</taxon>
        <taxon>Jhaorihella</taxon>
    </lineage>
</organism>
<dbReference type="Pfam" id="PF02668">
    <property type="entry name" value="TauD"/>
    <property type="match status" value="1"/>
</dbReference>
<reference evidence="3 4" key="1">
    <citation type="submission" date="2016-10" db="EMBL/GenBank/DDBJ databases">
        <authorList>
            <person name="de Groot N.N."/>
        </authorList>
    </citation>
    <scope>NUCLEOTIDE SEQUENCE [LARGE SCALE GENOMIC DNA]</scope>
    <source>
        <strain evidence="3 4">DSM 23413</strain>
    </source>
</reference>
<evidence type="ECO:0000256" key="1">
    <source>
        <dbReference type="ARBA" id="ARBA00023002"/>
    </source>
</evidence>
<dbReference type="GO" id="GO:0016706">
    <property type="term" value="F:2-oxoglutarate-dependent dioxygenase activity"/>
    <property type="evidence" value="ECO:0007669"/>
    <property type="project" value="UniProtKB-ARBA"/>
</dbReference>
<keyword evidence="3" id="KW-0223">Dioxygenase</keyword>
<keyword evidence="4" id="KW-1185">Reference proteome</keyword>
<dbReference type="AlphaFoldDB" id="A0A1H5THX6"/>
<feature type="domain" description="TauD/TfdA-like" evidence="2">
    <location>
        <begin position="85"/>
        <end position="297"/>
    </location>
</feature>
<evidence type="ECO:0000259" key="2">
    <source>
        <dbReference type="Pfam" id="PF02668"/>
    </source>
</evidence>
<dbReference type="EMBL" id="FNVD01000002">
    <property type="protein sequence ID" value="SEF62409.1"/>
    <property type="molecule type" value="Genomic_DNA"/>
</dbReference>
<dbReference type="InterPro" id="IPR003819">
    <property type="entry name" value="TauD/TfdA-like"/>
</dbReference>
<evidence type="ECO:0000313" key="3">
    <source>
        <dbReference type="EMBL" id="SEF62409.1"/>
    </source>
</evidence>
<dbReference type="RefSeq" id="WP_104006924.1">
    <property type="nucleotide sequence ID" value="NZ_FNVD01000002.1"/>
</dbReference>
<keyword evidence="1" id="KW-0560">Oxidoreductase</keyword>